<dbReference type="InterPro" id="IPR003656">
    <property type="entry name" value="Znf_BED"/>
</dbReference>
<feature type="compositionally biased region" description="Basic residues" evidence="5">
    <location>
        <begin position="42"/>
        <end position="52"/>
    </location>
</feature>
<dbReference type="Proteomes" id="UP001163823">
    <property type="component" value="Chromosome 5"/>
</dbReference>
<evidence type="ECO:0000256" key="2">
    <source>
        <dbReference type="ARBA" id="ARBA00022771"/>
    </source>
</evidence>
<reference evidence="7" key="1">
    <citation type="journal article" date="2023" name="Science">
        <title>Elucidation of the pathway for biosynthesis of saponin adjuvants from the soapbark tree.</title>
        <authorList>
            <person name="Reed J."/>
            <person name="Orme A."/>
            <person name="El-Demerdash A."/>
            <person name="Owen C."/>
            <person name="Martin L.B.B."/>
            <person name="Misra R.C."/>
            <person name="Kikuchi S."/>
            <person name="Rejzek M."/>
            <person name="Martin A.C."/>
            <person name="Harkess A."/>
            <person name="Leebens-Mack J."/>
            <person name="Louveau T."/>
            <person name="Stephenson M.J."/>
            <person name="Osbourn A."/>
        </authorList>
    </citation>
    <scope>NUCLEOTIDE SEQUENCE</scope>
    <source>
        <strain evidence="7">S10</strain>
    </source>
</reference>
<feature type="compositionally biased region" description="Low complexity" evidence="5">
    <location>
        <begin position="53"/>
        <end position="66"/>
    </location>
</feature>
<evidence type="ECO:0000256" key="5">
    <source>
        <dbReference type="SAM" id="MobiDB-lite"/>
    </source>
</evidence>
<evidence type="ECO:0000313" key="8">
    <source>
        <dbReference type="Proteomes" id="UP001163823"/>
    </source>
</evidence>
<evidence type="ECO:0000313" key="7">
    <source>
        <dbReference type="EMBL" id="KAJ7968987.1"/>
    </source>
</evidence>
<feature type="region of interest" description="Disordered" evidence="5">
    <location>
        <begin position="1"/>
        <end position="70"/>
    </location>
</feature>
<gene>
    <name evidence="7" type="ORF">O6P43_013010</name>
</gene>
<keyword evidence="8" id="KW-1185">Reference proteome</keyword>
<dbReference type="KEGG" id="qsa:O6P43_013010"/>
<sequence>MDGGGSGDDQAIEDNMIALDESEKDVNNVGVAVATDKENKSKKNTSKKRKKQQASSSNSKQPANAKIEAKVRNQINNSWVWEYYTHVEGTSGIKRRSRCNFCGVTYASHTKNNGTSNLACHLKFKCKKFPKHLLPN</sequence>
<dbReference type="InterPro" id="IPR036236">
    <property type="entry name" value="Znf_C2H2_sf"/>
</dbReference>
<proteinExistence type="predicted"/>
<dbReference type="Pfam" id="PF02892">
    <property type="entry name" value="zf-BED"/>
    <property type="match status" value="1"/>
</dbReference>
<dbReference type="AlphaFoldDB" id="A0AAD7M3F7"/>
<evidence type="ECO:0000256" key="1">
    <source>
        <dbReference type="ARBA" id="ARBA00022723"/>
    </source>
</evidence>
<comment type="caution">
    <text evidence="7">The sequence shown here is derived from an EMBL/GenBank/DDBJ whole genome shotgun (WGS) entry which is preliminary data.</text>
</comment>
<name>A0AAD7M3F7_QUISA</name>
<evidence type="ECO:0000259" key="6">
    <source>
        <dbReference type="PROSITE" id="PS50808"/>
    </source>
</evidence>
<dbReference type="GO" id="GO:0008270">
    <property type="term" value="F:zinc ion binding"/>
    <property type="evidence" value="ECO:0007669"/>
    <property type="project" value="UniProtKB-KW"/>
</dbReference>
<keyword evidence="1" id="KW-0479">Metal-binding</keyword>
<dbReference type="SMART" id="SM00614">
    <property type="entry name" value="ZnF_BED"/>
    <property type="match status" value="1"/>
</dbReference>
<evidence type="ECO:0000256" key="4">
    <source>
        <dbReference type="PROSITE-ProRule" id="PRU00027"/>
    </source>
</evidence>
<evidence type="ECO:0000256" key="3">
    <source>
        <dbReference type="ARBA" id="ARBA00022833"/>
    </source>
</evidence>
<organism evidence="7 8">
    <name type="scientific">Quillaja saponaria</name>
    <name type="common">Soap bark tree</name>
    <dbReference type="NCBI Taxonomy" id="32244"/>
    <lineage>
        <taxon>Eukaryota</taxon>
        <taxon>Viridiplantae</taxon>
        <taxon>Streptophyta</taxon>
        <taxon>Embryophyta</taxon>
        <taxon>Tracheophyta</taxon>
        <taxon>Spermatophyta</taxon>
        <taxon>Magnoliopsida</taxon>
        <taxon>eudicotyledons</taxon>
        <taxon>Gunneridae</taxon>
        <taxon>Pentapetalae</taxon>
        <taxon>rosids</taxon>
        <taxon>fabids</taxon>
        <taxon>Fabales</taxon>
        <taxon>Quillajaceae</taxon>
        <taxon>Quillaja</taxon>
    </lineage>
</organism>
<dbReference type="GO" id="GO:0003677">
    <property type="term" value="F:DNA binding"/>
    <property type="evidence" value="ECO:0007669"/>
    <property type="project" value="InterPro"/>
</dbReference>
<keyword evidence="2 4" id="KW-0863">Zinc-finger</keyword>
<feature type="domain" description="BED-type" evidence="6">
    <location>
        <begin position="75"/>
        <end position="133"/>
    </location>
</feature>
<dbReference type="PROSITE" id="PS50808">
    <property type="entry name" value="ZF_BED"/>
    <property type="match status" value="1"/>
</dbReference>
<dbReference type="EMBL" id="JARAOO010000005">
    <property type="protein sequence ID" value="KAJ7968987.1"/>
    <property type="molecule type" value="Genomic_DNA"/>
</dbReference>
<dbReference type="SUPFAM" id="SSF57667">
    <property type="entry name" value="beta-beta-alpha zinc fingers"/>
    <property type="match status" value="1"/>
</dbReference>
<accession>A0AAD7M3F7</accession>
<keyword evidence="3" id="KW-0862">Zinc</keyword>
<protein>
    <submittedName>
        <fullName evidence="7">Zinc finger, BED-type</fullName>
    </submittedName>
</protein>